<dbReference type="Proteomes" id="UP000318720">
    <property type="component" value="Unassembled WGS sequence"/>
</dbReference>
<feature type="region of interest" description="Disordered" evidence="2">
    <location>
        <begin position="436"/>
        <end position="475"/>
    </location>
</feature>
<dbReference type="NCBIfam" id="TIGR01443">
    <property type="entry name" value="intein_Cterm"/>
    <property type="match status" value="1"/>
</dbReference>
<dbReference type="Gene3D" id="2.170.16.10">
    <property type="entry name" value="Hedgehog/Intein (Hint) domain"/>
    <property type="match status" value="1"/>
</dbReference>
<reference evidence="4 5" key="1">
    <citation type="submission" date="2019-03" db="EMBL/GenBank/DDBJ databases">
        <title>Comparative genomic analyses of the sweetpotato soil rot pathogen, Streptomyces ipomoeae.</title>
        <authorList>
            <person name="Ruschel Soares N."/>
            <person name="Badger J.H."/>
            <person name="Huguet-Tapia J.C."/>
            <person name="Clark C.A."/>
            <person name="Pettis G.S."/>
        </authorList>
    </citation>
    <scope>NUCLEOTIDE SEQUENCE [LARGE SCALE GENOMIC DNA]</scope>
    <source>
        <strain evidence="4 5">88-35</strain>
    </source>
</reference>
<evidence type="ECO:0000256" key="1">
    <source>
        <dbReference type="ARBA" id="ARBA00022737"/>
    </source>
</evidence>
<feature type="region of interest" description="Disordered" evidence="2">
    <location>
        <begin position="85"/>
        <end position="106"/>
    </location>
</feature>
<dbReference type="PANTHER" id="PTHR32305">
    <property type="match status" value="1"/>
</dbReference>
<dbReference type="PROSITE" id="PS50818">
    <property type="entry name" value="INTEIN_C_TER"/>
    <property type="match status" value="1"/>
</dbReference>
<evidence type="ECO:0000259" key="3">
    <source>
        <dbReference type="SMART" id="SM00306"/>
    </source>
</evidence>
<dbReference type="InterPro" id="IPR022385">
    <property type="entry name" value="Rhs_assc_core"/>
</dbReference>
<dbReference type="SMART" id="SM00306">
    <property type="entry name" value="HintN"/>
    <property type="match status" value="1"/>
</dbReference>
<feature type="compositionally biased region" description="Polar residues" evidence="2">
    <location>
        <begin position="876"/>
        <end position="892"/>
    </location>
</feature>
<dbReference type="Pfam" id="PF05593">
    <property type="entry name" value="RHS_repeat"/>
    <property type="match status" value="1"/>
</dbReference>
<dbReference type="PROSITE" id="PS50817">
    <property type="entry name" value="INTEIN_N_TER"/>
    <property type="match status" value="1"/>
</dbReference>
<dbReference type="SUPFAM" id="SSF51294">
    <property type="entry name" value="Hedgehog/intein (Hint) domain"/>
    <property type="match status" value="1"/>
</dbReference>
<dbReference type="EMBL" id="SPAZ01000352">
    <property type="protein sequence ID" value="TQE16627.1"/>
    <property type="molecule type" value="Genomic_DNA"/>
</dbReference>
<name>A0AAE8VVV7_9ACTN</name>
<feature type="region of interest" description="Disordered" evidence="2">
    <location>
        <begin position="873"/>
        <end position="892"/>
    </location>
</feature>
<dbReference type="Pfam" id="PF25023">
    <property type="entry name" value="TEN_YD-shell"/>
    <property type="match status" value="2"/>
</dbReference>
<dbReference type="InterPro" id="IPR030934">
    <property type="entry name" value="Intein_C"/>
</dbReference>
<feature type="compositionally biased region" description="Low complexity" evidence="2">
    <location>
        <begin position="118"/>
        <end position="132"/>
    </location>
</feature>
<keyword evidence="1" id="KW-0677">Repeat</keyword>
<dbReference type="InterPro" id="IPR003587">
    <property type="entry name" value="Hint_dom_N"/>
</dbReference>
<feature type="region of interest" description="Disordered" evidence="2">
    <location>
        <begin position="1115"/>
        <end position="1135"/>
    </location>
</feature>
<dbReference type="Pfam" id="PF07591">
    <property type="entry name" value="PT-HINT"/>
    <property type="match status" value="1"/>
</dbReference>
<feature type="region of interest" description="Disordered" evidence="2">
    <location>
        <begin position="118"/>
        <end position="137"/>
    </location>
</feature>
<dbReference type="InterPro" id="IPR006530">
    <property type="entry name" value="YD"/>
</dbReference>
<evidence type="ECO:0000313" key="5">
    <source>
        <dbReference type="Proteomes" id="UP000318720"/>
    </source>
</evidence>
<dbReference type="Gene3D" id="2.180.10.10">
    <property type="entry name" value="RHS repeat-associated core"/>
    <property type="match status" value="2"/>
</dbReference>
<dbReference type="InterPro" id="IPR056823">
    <property type="entry name" value="TEN-like_YD-shell"/>
</dbReference>
<dbReference type="InterPro" id="IPR031325">
    <property type="entry name" value="RHS_repeat"/>
</dbReference>
<protein>
    <recommendedName>
        <fullName evidence="3">Hint domain-containing protein</fullName>
    </recommendedName>
</protein>
<dbReference type="NCBIfam" id="TIGR01643">
    <property type="entry name" value="YD_repeat_2x"/>
    <property type="match status" value="4"/>
</dbReference>
<dbReference type="GO" id="GO:0016539">
    <property type="term" value="P:intein-mediated protein splicing"/>
    <property type="evidence" value="ECO:0007669"/>
    <property type="project" value="InterPro"/>
</dbReference>
<gene>
    <name evidence="4" type="ORF">Sipo8835_42980</name>
</gene>
<proteinExistence type="predicted"/>
<feature type="compositionally biased region" description="Low complexity" evidence="2">
    <location>
        <begin position="88"/>
        <end position="106"/>
    </location>
</feature>
<organism evidence="4 5">
    <name type="scientific">Streptomyces ipomoeae</name>
    <dbReference type="NCBI Taxonomy" id="103232"/>
    <lineage>
        <taxon>Bacteria</taxon>
        <taxon>Bacillati</taxon>
        <taxon>Actinomycetota</taxon>
        <taxon>Actinomycetes</taxon>
        <taxon>Kitasatosporales</taxon>
        <taxon>Streptomycetaceae</taxon>
        <taxon>Streptomyces</taxon>
    </lineage>
</organism>
<dbReference type="RefSeq" id="WP_141586182.1">
    <property type="nucleotide sequence ID" value="NZ_SPAZ01000352.1"/>
</dbReference>
<feature type="region of interest" description="Disordered" evidence="2">
    <location>
        <begin position="2415"/>
        <end position="2434"/>
    </location>
</feature>
<dbReference type="NCBIfam" id="TIGR03696">
    <property type="entry name" value="Rhs_assc_core"/>
    <property type="match status" value="1"/>
</dbReference>
<dbReference type="InterPro" id="IPR050708">
    <property type="entry name" value="T6SS_VgrG/RHS"/>
</dbReference>
<accession>A0AAE8VVV7</accession>
<comment type="caution">
    <text evidence="4">The sequence shown here is derived from an EMBL/GenBank/DDBJ whole genome shotgun (WGS) entry which is preliminary data.</text>
</comment>
<dbReference type="PANTHER" id="PTHR32305:SF17">
    <property type="entry name" value="TRNA NUCLEASE WAPA"/>
    <property type="match status" value="1"/>
</dbReference>
<feature type="region of interest" description="Disordered" evidence="2">
    <location>
        <begin position="1866"/>
        <end position="1885"/>
    </location>
</feature>
<dbReference type="InterPro" id="IPR036844">
    <property type="entry name" value="Hint_dom_sf"/>
</dbReference>
<feature type="compositionally biased region" description="Basic and acidic residues" evidence="2">
    <location>
        <begin position="453"/>
        <end position="464"/>
    </location>
</feature>
<dbReference type="CDD" id="cd00081">
    <property type="entry name" value="Hint"/>
    <property type="match status" value="1"/>
</dbReference>
<feature type="domain" description="Hint" evidence="3">
    <location>
        <begin position="2188"/>
        <end position="2289"/>
    </location>
</feature>
<sequence length="2434" mass="261684">MFGRYSNVRRRRLRRLRTAVVPALGAALLVGLLPAQSLALPPDPAVEEKGRETLDLETLAQDETVTGEVFERDLETLKVEVPEDLEQAPAGTATAPPADSGTVSFGSTVSTTQAAASASAGKGAATRTSTSAQQVDLTPVDDLPVSLGQAPDQAAPTGTWSVQVFDRASTVSQGVDGAVVKVQAPATGSVPISVKLDYAEFKNLYGADWASRLRFVQFPECYLTTPDVEACQEYEELETTNDTKTQSITATVDTAADGTVTPAAAAEVAESDGSSIAQAAFRTSTATPVAATGDTAVVGAVDSGGGPGGTFKATPLVSDGKWEAGGSSGAFTWSYPLSVPAAPAGPAPQVTLGYNSQTVDGRVAVSSPQASWIGEGWDYDPGHIERRYRSCQDDRKEMKSGTANNTAKKDKTSDLCWVSYNAQMSLGGRTVELVRDAPAGSDPESDTEVYRPQNDDGTRVERRTGGSNGDNNGEYWIVTTRDGTKYYFGLNQVGGGHADTDSVSTVPVFGNHPGEPCHATAFVDSRCGAGKKQAWRWGLDKVVDVHGNTMVVSWKQETNYYAVKKKFKNPEQYDRYAYPTVIEYGMRSDLTKPSATVEFGVKQRCLKSETACDPANFAKTDDPGAYRPWWDTPGNLNCKSTSKLCPAFPSFWTQMRLDTITTKAARAGQTGLGKVDTYELHQSFPEDWYDTSPGLWLNSITRRGFAPGDTTGTLQHKDGVSFAEYSVGSTSPLRTRLQDRQLPNLVHTGPNDQRPAFTRPRIGTVATEYGGDIEVEYKGGCATEPAEDKGRSNGTCYPLRWSPDGDEKTPAKAWFNKYVVHSVTETDKVTSHGKPVVTKYTYTGPAWAKNDDEFTRPSLRTYNQWRGYRQVAVTKGSKSTSQQGDPQSQSYSETRYFQGIGGEVKDSTGKYTLVADDAPQYAGQVAESIAYLDSDKRVQKRTLNYPWSKQTASRAREAENGTDMEPLLAHRGGIKRTDEIQTVDTSWQAVRTLTEVDDTYGLPVQIETAVVKPNSTGETLSNQTCTKTSYLHNTSAWLIGLTKEQRSTGTSCAAHDTADPATKLIRAVRNSYDNLAYGETPTKGLVTSAAGVDGAGTSYSLVTRTTYDPLGRVRTVTRPGAGTTETQYTPADAGGPVTSVKTINAKGHAVTTTFDPGRSLALTVTDANGRVTRQEYDALGRLVKGWSPSRSSGGRTPDVEIAYQPASATSAETKPAAVTTKTLKDDGTYRRQVTVYDGLMRQVQSQTEAHGPGRIITDISYNDHGLVDERTSAYLAKGEPATGLFEPRSKAAIPSWIKTRYDGMERPVRLSTYHDGDFAYATYTTYTDTTTFVNPPGASTPKTRTYTDALGRVSAIRHYVKDDGSTAGRTTTYEYDARGHRSKVVDAAGNSWSYTYDARGRMTSVTDPDMGRTETWYDDADRPNKVTDAKSRTTYTEYDELGRVKNVREGSSTATPAMSFTYDTLSGALGQPVASTRHTANGDYISRVTGYDTDYRPTGTETVIPSNAMTTGLAGTYAYSYTYTPTGKQQSVTLPAAGGLAKEKVVTRYNSDGFAESTSGLTWYTADVTYSPLGDILRTVSGAQPYRVWTTNFVDPHTGRLQRTVADRETSGPHRISDGYYSYDQSGSITSLARKLSDAAGSTWDNQCFTYDVMGELVNAWTSSVAPTGTGNGCKAANGTTWGHRTDYATSSGPVAEAADAASDTTSPDATLTSTLAAAAPDTATVATGATAYRQSFTFDWLGNRASMTEHDPADATKNVGYTYGYETTQPHTLRWISSTPSGKGSSYTYDAVGNTEVRDLSTTTQNLTWTYENQLGTITDDGTKTTYVYDAAGNRILENSPSGSTLYLGETEVTTGSAGTITRASRSYTQPGAPTVTRTTSNGATTGHQLSVLLADHLGTSNTSVALSSGQSVTRRVYKPYGEIRGTKPSAWPNKRGYLGVGVDDTATGLTHIGAREYDQNSGRFLSADPVIDVADPLQMNGYAYANNSPVSHSDPSGLFCDGCSVNNPDSVWADPSHGPGCTTSACYDHDGKFLYSTTTGGWEESQAASKAWTKSQTPKTNDLQELLKHFLMNSPNGDSPETDYWVTPVYENSGPGNACFGREACRQAYKYLLHHDDVGEAKRIAANYCVDNFNKCVADAKAFERGKLIEGFIGALVTGGRGGAAVAAEGRAAKGGGGARGLLAGCKCFLAGTDVLMADGTTKDIEDIELGDEVQALDPETGESGPRKVTRLIVTEADKFFNELSIATQDGVEKLTATHEHPFWSPSERDWTEAGDLTPGMTLLTDDGDTVIVTGNRAFTRHARTYNLTVDDLHTYYVLAGDTPVLVHNSSCPAISMDEAVSRAAAFVGGEGRVVVSGSGGFQFIRTSRDASGRRITQIARFDINLKSPHVQQYGPHLNLETQINGQTVRSGPLADPHIPIDMSTVRPGDIP</sequence>
<dbReference type="InterPro" id="IPR006141">
    <property type="entry name" value="Intein_N"/>
</dbReference>
<evidence type="ECO:0000256" key="2">
    <source>
        <dbReference type="SAM" id="MobiDB-lite"/>
    </source>
</evidence>
<evidence type="ECO:0000313" key="4">
    <source>
        <dbReference type="EMBL" id="TQE16627.1"/>
    </source>
</evidence>